<gene>
    <name evidence="3" type="ORF">AN936_19875</name>
</gene>
<protein>
    <submittedName>
        <fullName evidence="3">Short-chain dehydrogenase</fullName>
    </submittedName>
</protein>
<dbReference type="PRINTS" id="PR00081">
    <property type="entry name" value="GDHRDH"/>
</dbReference>
<reference evidence="3 4" key="1">
    <citation type="journal article" date="2015" name="Genome Announc.">
        <title>Complete Genome Sequence of Polypropylene Glycol- and Polyethylene Glycol-Degrading Sphingopyxis macrogoltabida Strain EY-1.</title>
        <authorList>
            <person name="Ohtsubo Y."/>
            <person name="Nagata Y."/>
            <person name="Numata M."/>
            <person name="Tsuchikane K."/>
            <person name="Hosoyama A."/>
            <person name="Yamazoe A."/>
            <person name="Tsuda M."/>
            <person name="Fujita N."/>
            <person name="Kawai F."/>
        </authorList>
    </citation>
    <scope>NUCLEOTIDE SEQUENCE [LARGE SCALE GENOMIC DNA]</scope>
    <source>
        <strain evidence="3 4">EY-1</strain>
    </source>
</reference>
<dbReference type="PANTHER" id="PTHR43180:SF33">
    <property type="entry name" value="15-HYDROXYPROSTAGLANDIN DEHYDROGENASE [NAD(+)]-LIKE"/>
    <property type="match status" value="1"/>
</dbReference>
<dbReference type="Gene3D" id="3.40.50.720">
    <property type="entry name" value="NAD(P)-binding Rossmann-like Domain"/>
    <property type="match status" value="1"/>
</dbReference>
<dbReference type="EMBL" id="CP012700">
    <property type="protein sequence ID" value="ALH82535.1"/>
    <property type="molecule type" value="Genomic_DNA"/>
</dbReference>
<dbReference type="GO" id="GO:0016491">
    <property type="term" value="F:oxidoreductase activity"/>
    <property type="evidence" value="ECO:0007669"/>
    <property type="project" value="UniProtKB-KW"/>
</dbReference>
<organism evidence="3 4">
    <name type="scientific">Sphingopyxis macrogoltabida</name>
    <name type="common">Sphingomonas macrogoltabidus</name>
    <dbReference type="NCBI Taxonomy" id="33050"/>
    <lineage>
        <taxon>Bacteria</taxon>
        <taxon>Pseudomonadati</taxon>
        <taxon>Pseudomonadota</taxon>
        <taxon>Alphaproteobacteria</taxon>
        <taxon>Sphingomonadales</taxon>
        <taxon>Sphingomonadaceae</taxon>
        <taxon>Sphingopyxis</taxon>
    </lineage>
</organism>
<dbReference type="SUPFAM" id="SSF51735">
    <property type="entry name" value="NAD(P)-binding Rossmann-fold domains"/>
    <property type="match status" value="1"/>
</dbReference>
<dbReference type="KEGG" id="smag:AN936_19875"/>
<dbReference type="RefSeq" id="WP_234715651.1">
    <property type="nucleotide sequence ID" value="NZ_CP012700.1"/>
</dbReference>
<dbReference type="InterPro" id="IPR002347">
    <property type="entry name" value="SDR_fam"/>
</dbReference>
<sequence length="309" mass="32827">MGKLNDKVVVVTGSVSAIPGYDSIGSATVREALAEGAAGVVISDINDELGEAFAKSLNEQYGTGRALYVHTDVRDPKDVEKLFDITEKTYGRVDAVMANAGVATAEDFDKDPEAVLKSHKFIQSINEDGVFHTALYGSRLMIKHGTKGSIVLVSSIHGVVGRPKVVNPDTGDVLIDRFNAIQYTMGKHGVVGLSKALALQLAEYGIRVNTVNPGYIMTPLFQAAVNADKGELAKEKTLATDAFDFTQLAALHPLCNDPVEQADIVPRGKFGGRMGVPVEIAKPAVFLMSDESSFVTGQKLVIDGGYTAG</sequence>
<dbReference type="Pfam" id="PF13561">
    <property type="entry name" value="adh_short_C2"/>
    <property type="match status" value="2"/>
</dbReference>
<accession>A0A0N9UFL3</accession>
<name>A0A0N9UFL3_SPHMC</name>
<dbReference type="PATRIC" id="fig|33050.5.peg.4125"/>
<evidence type="ECO:0000256" key="2">
    <source>
        <dbReference type="ARBA" id="ARBA00023002"/>
    </source>
</evidence>
<evidence type="ECO:0000313" key="3">
    <source>
        <dbReference type="EMBL" id="ALH82535.1"/>
    </source>
</evidence>
<dbReference type="AlphaFoldDB" id="A0A0N9UFL3"/>
<dbReference type="PANTHER" id="PTHR43180">
    <property type="entry name" value="3-OXOACYL-(ACYL-CARRIER-PROTEIN) REDUCTASE (AFU_ORTHOLOGUE AFUA_6G11210)"/>
    <property type="match status" value="1"/>
</dbReference>
<keyword evidence="2" id="KW-0560">Oxidoreductase</keyword>
<dbReference type="FunFam" id="3.40.50.720:FF:000084">
    <property type="entry name" value="Short-chain dehydrogenase reductase"/>
    <property type="match status" value="1"/>
</dbReference>
<comment type="similarity">
    <text evidence="1">Belongs to the short-chain dehydrogenases/reductases (SDR) family.</text>
</comment>
<dbReference type="InterPro" id="IPR036291">
    <property type="entry name" value="NAD(P)-bd_dom_sf"/>
</dbReference>
<evidence type="ECO:0000313" key="4">
    <source>
        <dbReference type="Proteomes" id="UP000058074"/>
    </source>
</evidence>
<dbReference type="Proteomes" id="UP000058074">
    <property type="component" value="Chromosome"/>
</dbReference>
<proteinExistence type="inferred from homology"/>
<dbReference type="PRINTS" id="PR00080">
    <property type="entry name" value="SDRFAMILY"/>
</dbReference>
<evidence type="ECO:0000256" key="1">
    <source>
        <dbReference type="ARBA" id="ARBA00006484"/>
    </source>
</evidence>